<dbReference type="Pfam" id="PF06742">
    <property type="entry name" value="DUF1214"/>
    <property type="match status" value="1"/>
</dbReference>
<dbReference type="AlphaFoldDB" id="A0A418X368"/>
<feature type="chain" id="PRO_5019521611" evidence="1">
    <location>
        <begin position="21"/>
        <end position="510"/>
    </location>
</feature>
<dbReference type="InterPro" id="IPR037050">
    <property type="entry name" value="DUF1254_sf"/>
</dbReference>
<gene>
    <name evidence="4" type="ORF">D3870_13585</name>
</gene>
<sequence length="510" mass="55850">MATIMALVLAPFATLTFAQAPSAAGSPTPGFNNKIPEKIMTPDTVQTRIGTLNFVDGVPTAETTQKVYDNLDFIRGIEVFLNFIPAASIESIRLGNAEMGATRSNQAVIFDQLLDSNPLLLTGNTDTVYCLAMLDLETDGPTVVEVPPGSGPGTVNDAFFRFVIDMGIPGPDRGKGGKYLIVPAGYKGELPKQGYFVARSPSYVNLLVLRGFLVDGKPDAASKMFREGVKIYPLSKAGNPPKMQFFNGSKVPYNTIHANDFEFYKELDHVIQKEPLDFIDPELRGLAASIGIRKGKPFAPDERMKKILTDSVAVGNATARAVSFRGRDPRNAIYPNSQWQTIFGGADYRFLDDEGRGGRNLDARSMFYYGYTVNTPAMVAKIPGKGSQYALGFADKAGNPFDGAKNYKLNVPANAPAKDFWSVVLYDPQTRSELQTSQPFPGRNNKRDKLAVNADGSVDIYFGPKAPAGKEANWIQSVPGKGWFAIFRLYGPLESWFDKTWRLGEIEEVK</sequence>
<evidence type="ECO:0000259" key="2">
    <source>
        <dbReference type="Pfam" id="PF06742"/>
    </source>
</evidence>
<dbReference type="InterPro" id="IPR037049">
    <property type="entry name" value="DUF1214_C_sf"/>
</dbReference>
<dbReference type="Gene3D" id="2.60.120.600">
    <property type="entry name" value="Domain of unknown function DUF1214, C-terminal domain"/>
    <property type="match status" value="1"/>
</dbReference>
<evidence type="ECO:0000313" key="5">
    <source>
        <dbReference type="Proteomes" id="UP000285190"/>
    </source>
</evidence>
<dbReference type="Pfam" id="PF06863">
    <property type="entry name" value="DUF1254"/>
    <property type="match status" value="1"/>
</dbReference>
<comment type="caution">
    <text evidence="4">The sequence shown here is derived from an EMBL/GenBank/DDBJ whole genome shotgun (WGS) entry which is preliminary data.</text>
</comment>
<dbReference type="Gene3D" id="1.10.3360.10">
    <property type="entry name" value="VPA0735-like domain"/>
    <property type="match status" value="1"/>
</dbReference>
<keyword evidence="5" id="KW-1185">Reference proteome</keyword>
<dbReference type="PANTHER" id="PTHR36509">
    <property type="entry name" value="BLL3101 PROTEIN"/>
    <property type="match status" value="1"/>
</dbReference>
<keyword evidence="1" id="KW-0732">Signal</keyword>
<dbReference type="InterPro" id="IPR010621">
    <property type="entry name" value="DUF1214"/>
</dbReference>
<feature type="domain" description="DUF1214" evidence="2">
    <location>
        <begin position="388"/>
        <end position="493"/>
    </location>
</feature>
<protein>
    <submittedName>
        <fullName evidence="4">DUF1254 domain-containing protein</fullName>
    </submittedName>
</protein>
<feature type="signal peptide" evidence="1">
    <location>
        <begin position="1"/>
        <end position="20"/>
    </location>
</feature>
<accession>A0A418X368</accession>
<evidence type="ECO:0000313" key="4">
    <source>
        <dbReference type="EMBL" id="RJG06894.1"/>
    </source>
</evidence>
<feature type="domain" description="DUF1254" evidence="3">
    <location>
        <begin position="105"/>
        <end position="233"/>
    </location>
</feature>
<organism evidence="4 5">
    <name type="scientific">Noviherbaspirillum cavernae</name>
    <dbReference type="NCBI Taxonomy" id="2320862"/>
    <lineage>
        <taxon>Bacteria</taxon>
        <taxon>Pseudomonadati</taxon>
        <taxon>Pseudomonadota</taxon>
        <taxon>Betaproteobacteria</taxon>
        <taxon>Burkholderiales</taxon>
        <taxon>Oxalobacteraceae</taxon>
        <taxon>Noviherbaspirillum</taxon>
    </lineage>
</organism>
<reference evidence="4 5" key="1">
    <citation type="submission" date="2018-09" db="EMBL/GenBank/DDBJ databases">
        <authorList>
            <person name="Zhu H."/>
        </authorList>
    </citation>
    <scope>NUCLEOTIDE SEQUENCE [LARGE SCALE GENOMIC DNA]</scope>
    <source>
        <strain evidence="4 5">K2R10-39</strain>
    </source>
</reference>
<dbReference type="SUPFAM" id="SSF160935">
    <property type="entry name" value="VPA0735-like"/>
    <property type="match status" value="1"/>
</dbReference>
<dbReference type="Proteomes" id="UP000285190">
    <property type="component" value="Unassembled WGS sequence"/>
</dbReference>
<evidence type="ECO:0000259" key="3">
    <source>
        <dbReference type="Pfam" id="PF06863"/>
    </source>
</evidence>
<dbReference type="InterPro" id="IPR010679">
    <property type="entry name" value="DUF1254"/>
</dbReference>
<dbReference type="PANTHER" id="PTHR36509:SF3">
    <property type="entry name" value="SIGNAL PEPTIDE PROTEIN"/>
    <property type="match status" value="1"/>
</dbReference>
<dbReference type="EMBL" id="QYUN01000002">
    <property type="protein sequence ID" value="RJG06894.1"/>
    <property type="molecule type" value="Genomic_DNA"/>
</dbReference>
<dbReference type="OrthoDB" id="272779at2"/>
<proteinExistence type="predicted"/>
<dbReference type="Gene3D" id="2.60.40.1610">
    <property type="entry name" value="Domain of unknown function DUF1254"/>
    <property type="match status" value="1"/>
</dbReference>
<name>A0A418X368_9BURK</name>
<evidence type="ECO:0000256" key="1">
    <source>
        <dbReference type="SAM" id="SignalP"/>
    </source>
</evidence>